<organism evidence="4 5">
    <name type="scientific">Ensete ventricosum</name>
    <name type="common">Abyssinian banana</name>
    <name type="synonym">Musa ensete</name>
    <dbReference type="NCBI Taxonomy" id="4639"/>
    <lineage>
        <taxon>Eukaryota</taxon>
        <taxon>Viridiplantae</taxon>
        <taxon>Streptophyta</taxon>
        <taxon>Embryophyta</taxon>
        <taxon>Tracheophyta</taxon>
        <taxon>Spermatophyta</taxon>
        <taxon>Magnoliopsida</taxon>
        <taxon>Liliopsida</taxon>
        <taxon>Zingiberales</taxon>
        <taxon>Musaceae</taxon>
        <taxon>Ensete</taxon>
    </lineage>
</organism>
<proteinExistence type="inferred from homology"/>
<dbReference type="Pfam" id="PF07732">
    <property type="entry name" value="Cu-oxidase_3"/>
    <property type="match status" value="1"/>
</dbReference>
<comment type="caution">
    <text evidence="4">The sequence shown here is derived from an EMBL/GenBank/DDBJ whole genome shotgun (WGS) entry which is preliminary data.</text>
</comment>
<dbReference type="Gene3D" id="2.60.40.420">
    <property type="entry name" value="Cupredoxins - blue copper proteins"/>
    <property type="match status" value="1"/>
</dbReference>
<dbReference type="GO" id="GO:0005507">
    <property type="term" value="F:copper ion binding"/>
    <property type="evidence" value="ECO:0007669"/>
    <property type="project" value="InterPro"/>
</dbReference>
<comment type="similarity">
    <text evidence="1">Belongs to the multicopper oxidase family.</text>
</comment>
<gene>
    <name evidence="4" type="ORF">B296_00011608</name>
</gene>
<evidence type="ECO:0000313" key="5">
    <source>
        <dbReference type="Proteomes" id="UP000287651"/>
    </source>
</evidence>
<feature type="compositionally biased region" description="Polar residues" evidence="2">
    <location>
        <begin position="85"/>
        <end position="100"/>
    </location>
</feature>
<sequence>MPSPHAAAAARPPYVSTIFRGTTKVRLGVRASSPPTGIKYLLRQQVKGTGSLPQSDSLFPRTPNFTLLRGPFGIPSHLQRGICAGSSSPRRPKGQANQALRQGPPREHQSTQEVSTPIDVDGLTYSDENRSNRHLSLTPGSFVTGWKEREREREVGGATSDHGRGSRCAPCVPLPSWPRGGARRGPVPVLHVNVTYGTVSPLGVPRHVILINGQFPGPNINSTTNNNIVVNVFNNLDEPFLLTLFVVCAR</sequence>
<evidence type="ECO:0000256" key="2">
    <source>
        <dbReference type="SAM" id="MobiDB-lite"/>
    </source>
</evidence>
<name>A0A427AR55_ENSVE</name>
<protein>
    <recommendedName>
        <fullName evidence="3">Plastocyanin-like domain-containing protein</fullName>
    </recommendedName>
</protein>
<evidence type="ECO:0000256" key="1">
    <source>
        <dbReference type="ARBA" id="ARBA00010609"/>
    </source>
</evidence>
<dbReference type="InterPro" id="IPR008972">
    <property type="entry name" value="Cupredoxin"/>
</dbReference>
<evidence type="ECO:0000259" key="3">
    <source>
        <dbReference type="Pfam" id="PF07732"/>
    </source>
</evidence>
<evidence type="ECO:0000313" key="4">
    <source>
        <dbReference type="EMBL" id="RRT78696.1"/>
    </source>
</evidence>
<dbReference type="InterPro" id="IPR011707">
    <property type="entry name" value="Cu-oxidase-like_N"/>
</dbReference>
<dbReference type="Proteomes" id="UP000287651">
    <property type="component" value="Unassembled WGS sequence"/>
</dbReference>
<accession>A0A427AR55</accession>
<reference evidence="4 5" key="1">
    <citation type="journal article" date="2014" name="Agronomy (Basel)">
        <title>A Draft Genome Sequence for Ensete ventricosum, the Drought-Tolerant Tree Against Hunger.</title>
        <authorList>
            <person name="Harrison J."/>
            <person name="Moore K.A."/>
            <person name="Paszkiewicz K."/>
            <person name="Jones T."/>
            <person name="Grant M."/>
            <person name="Ambacheew D."/>
            <person name="Muzemil S."/>
            <person name="Studholme D.J."/>
        </authorList>
    </citation>
    <scope>NUCLEOTIDE SEQUENCE [LARGE SCALE GENOMIC DNA]</scope>
</reference>
<dbReference type="EMBL" id="AMZH03001611">
    <property type="protein sequence ID" value="RRT78696.1"/>
    <property type="molecule type" value="Genomic_DNA"/>
</dbReference>
<dbReference type="SUPFAM" id="SSF49503">
    <property type="entry name" value="Cupredoxins"/>
    <property type="match status" value="1"/>
</dbReference>
<feature type="region of interest" description="Disordered" evidence="2">
    <location>
        <begin position="79"/>
        <end position="136"/>
    </location>
</feature>
<feature type="domain" description="Plastocyanin-like" evidence="3">
    <location>
        <begin position="193"/>
        <end position="243"/>
    </location>
</feature>
<dbReference type="AlphaFoldDB" id="A0A427AR55"/>